<dbReference type="EMBL" id="JBGFTU010000006">
    <property type="protein sequence ID" value="MEZ0164362.1"/>
    <property type="molecule type" value="Genomic_DNA"/>
</dbReference>
<dbReference type="RefSeq" id="WP_370440613.1">
    <property type="nucleotide sequence ID" value="NZ_JBGFTU010000006.1"/>
</dbReference>
<organism evidence="1 2">
    <name type="scientific">Kineococcus halophytocola</name>
    <dbReference type="NCBI Taxonomy" id="3234027"/>
    <lineage>
        <taxon>Bacteria</taxon>
        <taxon>Bacillati</taxon>
        <taxon>Actinomycetota</taxon>
        <taxon>Actinomycetes</taxon>
        <taxon>Kineosporiales</taxon>
        <taxon>Kineosporiaceae</taxon>
        <taxon>Kineococcus</taxon>
    </lineage>
</organism>
<evidence type="ECO:0008006" key="3">
    <source>
        <dbReference type="Google" id="ProtNLM"/>
    </source>
</evidence>
<comment type="caution">
    <text evidence="1">The sequence shown here is derived from an EMBL/GenBank/DDBJ whole genome shotgun (WGS) entry which is preliminary data.</text>
</comment>
<gene>
    <name evidence="1" type="ORF">AB2L27_06225</name>
</gene>
<accession>A0ABV4H0I8</accession>
<keyword evidence="2" id="KW-1185">Reference proteome</keyword>
<dbReference type="Proteomes" id="UP001565927">
    <property type="component" value="Unassembled WGS sequence"/>
</dbReference>
<proteinExistence type="predicted"/>
<reference evidence="1 2" key="1">
    <citation type="submission" date="2024-07" db="EMBL/GenBank/DDBJ databases">
        <authorList>
            <person name="Thanompreechachai J."/>
            <person name="Duangmal K."/>
        </authorList>
    </citation>
    <scope>NUCLEOTIDE SEQUENCE [LARGE SCALE GENOMIC DNA]</scope>
    <source>
        <strain evidence="1 2">LSe6-4</strain>
    </source>
</reference>
<sequence length="75" mass="7797">MTTTVTATVTAPPLVSSFAAEIAVQTELSRRQLADGIARGDEAAVESAHVRLAELADLHLHHSPDEPGAAVPDGR</sequence>
<name>A0ABV4H0I8_9ACTN</name>
<evidence type="ECO:0000313" key="2">
    <source>
        <dbReference type="Proteomes" id="UP001565927"/>
    </source>
</evidence>
<evidence type="ECO:0000313" key="1">
    <source>
        <dbReference type="EMBL" id="MEZ0164362.1"/>
    </source>
</evidence>
<protein>
    <recommendedName>
        <fullName evidence="3">CopG family transcriptional regulator</fullName>
    </recommendedName>
</protein>